<evidence type="ECO:0000313" key="11">
    <source>
        <dbReference type="Proteomes" id="UP000005952"/>
    </source>
</evidence>
<dbReference type="PIRSF" id="PIRSF006487">
    <property type="entry name" value="GcvT"/>
    <property type="match status" value="1"/>
</dbReference>
<dbReference type="KEGG" id="hdt:HYPDE_38273"/>
<dbReference type="InterPro" id="IPR013977">
    <property type="entry name" value="GcvT_C"/>
</dbReference>
<evidence type="ECO:0000256" key="4">
    <source>
        <dbReference type="ARBA" id="ARBA00022679"/>
    </source>
</evidence>
<dbReference type="Pfam" id="PF01571">
    <property type="entry name" value="GCV_T"/>
    <property type="match status" value="1"/>
</dbReference>
<dbReference type="GO" id="GO:0004047">
    <property type="term" value="F:aminomethyltransferase activity"/>
    <property type="evidence" value="ECO:0007669"/>
    <property type="project" value="UniProtKB-EC"/>
</dbReference>
<dbReference type="NCBIfam" id="TIGR00528">
    <property type="entry name" value="gcvT"/>
    <property type="match status" value="1"/>
</dbReference>
<reference evidence="10 11" key="1">
    <citation type="journal article" date="2013" name="Genome Announc.">
        <title>Genome sequences for three denitrifying bacterial strains isolated from a uranium- and nitrate-contaminated subsurface environment.</title>
        <authorList>
            <person name="Venkatramanan R."/>
            <person name="Prakash O."/>
            <person name="Woyke T."/>
            <person name="Chain P."/>
            <person name="Goodwin L.A."/>
            <person name="Watson D."/>
            <person name="Brooks S."/>
            <person name="Kostka J.E."/>
            <person name="Green S.J."/>
        </authorList>
    </citation>
    <scope>NUCLEOTIDE SEQUENCE [LARGE SCALE GENOMIC DNA]</scope>
    <source>
        <strain evidence="10 11">1NES1</strain>
    </source>
</reference>
<proteinExistence type="inferred from homology"/>
<dbReference type="SUPFAM" id="SSF103025">
    <property type="entry name" value="Folate-binding domain"/>
    <property type="match status" value="1"/>
</dbReference>
<dbReference type="eggNOG" id="COG0404">
    <property type="taxonomic scope" value="Bacteria"/>
</dbReference>
<dbReference type="InterPro" id="IPR006222">
    <property type="entry name" value="GCVT_N"/>
</dbReference>
<evidence type="ECO:0000256" key="7">
    <source>
        <dbReference type="PIRSR" id="PIRSR006487-1"/>
    </source>
</evidence>
<dbReference type="InterPro" id="IPR029043">
    <property type="entry name" value="GcvT/YgfZ_C"/>
</dbReference>
<evidence type="ECO:0000259" key="9">
    <source>
        <dbReference type="Pfam" id="PF08669"/>
    </source>
</evidence>
<dbReference type="GO" id="GO:0008483">
    <property type="term" value="F:transaminase activity"/>
    <property type="evidence" value="ECO:0007669"/>
    <property type="project" value="UniProtKB-KW"/>
</dbReference>
<accession>N0BFS9</accession>
<evidence type="ECO:0000256" key="3">
    <source>
        <dbReference type="ARBA" id="ARBA00022576"/>
    </source>
</evidence>
<dbReference type="Gene3D" id="3.30.1360.120">
    <property type="entry name" value="Probable tRNA modification gtpase trme, domain 1"/>
    <property type="match status" value="1"/>
</dbReference>
<evidence type="ECO:0000313" key="10">
    <source>
        <dbReference type="EMBL" id="AGK59326.1"/>
    </source>
</evidence>
<dbReference type="InterPro" id="IPR006223">
    <property type="entry name" value="GcvT"/>
</dbReference>
<dbReference type="STRING" id="670307.HYPDE_38273"/>
<feature type="binding site" evidence="7">
    <location>
        <position position="208"/>
    </location>
    <ligand>
        <name>substrate</name>
    </ligand>
</feature>
<dbReference type="HOGENOM" id="CLU_007884_10_0_5"/>
<dbReference type="SUPFAM" id="SSF101790">
    <property type="entry name" value="Aminomethyltransferase beta-barrel domain"/>
    <property type="match status" value="1"/>
</dbReference>
<dbReference type="InterPro" id="IPR027266">
    <property type="entry name" value="TrmE/GcvT-like"/>
</dbReference>
<evidence type="ECO:0000256" key="1">
    <source>
        <dbReference type="ARBA" id="ARBA00008609"/>
    </source>
</evidence>
<keyword evidence="3" id="KW-0032">Aminotransferase</keyword>
<dbReference type="RefSeq" id="WP_015599341.1">
    <property type="nucleotide sequence ID" value="NC_021172.1"/>
</dbReference>
<gene>
    <name evidence="10" type="ORF">HYPDE_38273</name>
</gene>
<dbReference type="EC" id="2.1.2.10" evidence="2"/>
<evidence type="ECO:0000256" key="6">
    <source>
        <dbReference type="ARBA" id="ARBA00047665"/>
    </source>
</evidence>
<comment type="similarity">
    <text evidence="1">Belongs to the GcvT family.</text>
</comment>
<name>N0BFS9_9HYPH</name>
<dbReference type="InterPro" id="IPR028896">
    <property type="entry name" value="GcvT/YgfZ/DmdA"/>
</dbReference>
<dbReference type="Proteomes" id="UP000005952">
    <property type="component" value="Chromosome"/>
</dbReference>
<dbReference type="Gene3D" id="4.10.1250.10">
    <property type="entry name" value="Aminomethyltransferase fragment"/>
    <property type="match status" value="1"/>
</dbReference>
<dbReference type="GO" id="GO:0006546">
    <property type="term" value="P:glycine catabolic process"/>
    <property type="evidence" value="ECO:0007669"/>
    <property type="project" value="InterPro"/>
</dbReference>
<evidence type="ECO:0000256" key="2">
    <source>
        <dbReference type="ARBA" id="ARBA00012616"/>
    </source>
</evidence>
<comment type="catalytic activity">
    <reaction evidence="6">
        <text>N(6)-[(R)-S(8)-aminomethyldihydrolipoyl]-L-lysyl-[protein] + (6S)-5,6,7,8-tetrahydrofolate = N(6)-[(R)-dihydrolipoyl]-L-lysyl-[protein] + (6R)-5,10-methylene-5,6,7,8-tetrahydrofolate + NH4(+)</text>
        <dbReference type="Rhea" id="RHEA:16945"/>
        <dbReference type="Rhea" id="RHEA-COMP:10475"/>
        <dbReference type="Rhea" id="RHEA-COMP:10492"/>
        <dbReference type="ChEBI" id="CHEBI:15636"/>
        <dbReference type="ChEBI" id="CHEBI:28938"/>
        <dbReference type="ChEBI" id="CHEBI:57453"/>
        <dbReference type="ChEBI" id="CHEBI:83100"/>
        <dbReference type="ChEBI" id="CHEBI:83143"/>
        <dbReference type="EC" id="2.1.2.10"/>
    </reaction>
</comment>
<evidence type="ECO:0000259" key="8">
    <source>
        <dbReference type="Pfam" id="PF01571"/>
    </source>
</evidence>
<feature type="domain" description="GCVT N-terminal" evidence="8">
    <location>
        <begin position="18"/>
        <end position="269"/>
    </location>
</feature>
<dbReference type="PANTHER" id="PTHR43757">
    <property type="entry name" value="AMINOMETHYLTRANSFERASE"/>
    <property type="match status" value="1"/>
</dbReference>
<dbReference type="GO" id="GO:0005960">
    <property type="term" value="C:glycine cleavage complex"/>
    <property type="evidence" value="ECO:0007669"/>
    <property type="project" value="InterPro"/>
</dbReference>
<dbReference type="GO" id="GO:0032259">
    <property type="term" value="P:methylation"/>
    <property type="evidence" value="ECO:0007669"/>
    <property type="project" value="UniProtKB-KW"/>
</dbReference>
<dbReference type="GO" id="GO:0008168">
    <property type="term" value="F:methyltransferase activity"/>
    <property type="evidence" value="ECO:0007669"/>
    <property type="project" value="UniProtKB-KW"/>
</dbReference>
<organism evidence="10 11">
    <name type="scientific">Hyphomicrobium denitrificans 1NES1</name>
    <dbReference type="NCBI Taxonomy" id="670307"/>
    <lineage>
        <taxon>Bacteria</taxon>
        <taxon>Pseudomonadati</taxon>
        <taxon>Pseudomonadota</taxon>
        <taxon>Alphaproteobacteria</taxon>
        <taxon>Hyphomicrobiales</taxon>
        <taxon>Hyphomicrobiaceae</taxon>
        <taxon>Hyphomicrobium</taxon>
    </lineage>
</organism>
<sequence length="385" mass="41465">MITKSDVRAATLPLRTPLYDLHCERDARMVPFAGYEMPIQYAPGILKEHLHTRALAGLFDISHMGQIAVRSRSGTIQSAALALERVVPVDVAGLMPNRQRYAFFTNGAGGILDDLMIAHRGDSLLLVVNAACKIADEHYLMAELGSDCIVEREERALIALQGPRAESILATLAPSCRQMRFMDVQSAMLLGHDCLLMRSGYSGEDGFEISIPRDAARSIVETLLDSPDVALIGLGARDSLRLEAGLCLYGADIGPDTTPVEAALEWAIQPVRRTGGARAGGFPGASIILHQLEHGAARRRVGFRAEGRAPVRAGALVFAESDDQTPVGAVTSGGYGPTVEGPIAMGYLTTTASQPGTRVFAEVRGARLPLRVTELPFIRPRYKRI</sequence>
<dbReference type="Gene3D" id="3.30.70.1400">
    <property type="entry name" value="Aminomethyltransferase beta-barrel domains"/>
    <property type="match status" value="1"/>
</dbReference>
<protein>
    <recommendedName>
        <fullName evidence="2">aminomethyltransferase</fullName>
        <ecNumber evidence="2">2.1.2.10</ecNumber>
    </recommendedName>
    <alternativeName>
        <fullName evidence="5">Glycine cleavage system T protein</fullName>
    </alternativeName>
</protein>
<keyword evidence="4 10" id="KW-0808">Transferase</keyword>
<dbReference type="Pfam" id="PF08669">
    <property type="entry name" value="GCV_T_C"/>
    <property type="match status" value="1"/>
</dbReference>
<dbReference type="EMBL" id="CP005587">
    <property type="protein sequence ID" value="AGK59326.1"/>
    <property type="molecule type" value="Genomic_DNA"/>
</dbReference>
<feature type="domain" description="Aminomethyltransferase C-terminal" evidence="9">
    <location>
        <begin position="298"/>
        <end position="377"/>
    </location>
</feature>
<keyword evidence="11" id="KW-1185">Reference proteome</keyword>
<dbReference type="Gene3D" id="2.40.30.110">
    <property type="entry name" value="Aminomethyltransferase beta-barrel domains"/>
    <property type="match status" value="1"/>
</dbReference>
<dbReference type="NCBIfam" id="NF010093">
    <property type="entry name" value="PRK13579.1"/>
    <property type="match status" value="1"/>
</dbReference>
<keyword evidence="10" id="KW-0489">Methyltransferase</keyword>
<dbReference type="AlphaFoldDB" id="N0BFS9"/>
<dbReference type="PANTHER" id="PTHR43757:SF2">
    <property type="entry name" value="AMINOMETHYLTRANSFERASE, MITOCHONDRIAL"/>
    <property type="match status" value="1"/>
</dbReference>
<evidence type="ECO:0000256" key="5">
    <source>
        <dbReference type="ARBA" id="ARBA00031395"/>
    </source>
</evidence>